<gene>
    <name evidence="1" type="ORF">CRU90_11210</name>
</gene>
<evidence type="ECO:0000313" key="2">
    <source>
        <dbReference type="Proteomes" id="UP000290870"/>
    </source>
</evidence>
<dbReference type="AlphaFoldDB" id="A0A4Q0ZBQ4"/>
<dbReference type="OrthoDB" id="9925956at2"/>
<reference evidence="1 2" key="1">
    <citation type="submission" date="2017-10" db="EMBL/GenBank/DDBJ databases">
        <title>Genomics of the genus Arcobacter.</title>
        <authorList>
            <person name="Perez-Cataluna A."/>
            <person name="Figueras M.J."/>
        </authorList>
    </citation>
    <scope>NUCLEOTIDE SEQUENCE [LARGE SCALE GENOMIC DNA]</scope>
    <source>
        <strain evidence="1 2">F26</strain>
    </source>
</reference>
<organism evidence="1 2">
    <name type="scientific">Arcobacter cloacae</name>
    <dbReference type="NCBI Taxonomy" id="1054034"/>
    <lineage>
        <taxon>Bacteria</taxon>
        <taxon>Pseudomonadati</taxon>
        <taxon>Campylobacterota</taxon>
        <taxon>Epsilonproteobacteria</taxon>
        <taxon>Campylobacterales</taxon>
        <taxon>Arcobacteraceae</taxon>
        <taxon>Arcobacter</taxon>
    </lineage>
</organism>
<evidence type="ECO:0000313" key="1">
    <source>
        <dbReference type="EMBL" id="RXJ83110.1"/>
    </source>
</evidence>
<protein>
    <submittedName>
        <fullName evidence="1">Uncharacterized protein</fullName>
    </submittedName>
</protein>
<comment type="caution">
    <text evidence="1">The sequence shown here is derived from an EMBL/GenBank/DDBJ whole genome shotgun (WGS) entry which is preliminary data.</text>
</comment>
<dbReference type="EMBL" id="PDJZ01000016">
    <property type="protein sequence ID" value="RXJ83110.1"/>
    <property type="molecule type" value="Genomic_DNA"/>
</dbReference>
<name>A0A4Q0ZBQ4_9BACT</name>
<sequence>MQLTIDVKDSALDKVMYLLNHLKSDVKIISKNGIEPLDIEIISKEDSDYQILENGRKERLTNLENYGTIDNINWN</sequence>
<dbReference type="Proteomes" id="UP000290870">
    <property type="component" value="Unassembled WGS sequence"/>
</dbReference>
<dbReference type="RefSeq" id="WP_128987364.1">
    <property type="nucleotide sequence ID" value="NZ_PDJZ01000016.1"/>
</dbReference>
<proteinExistence type="predicted"/>
<accession>A0A4Q0ZBQ4</accession>